<sequence>MAPTYPTRPKQTEDLVQRLKSRETNLKEVDALQALSEEMIKEFTDHPKPSYVPEAAALASVVTAKHYQDLLRAFENAVIKGNADGNVLDPQLLIKFAFVLRCSERNRDPEIKLGVVLKSLYKRISDAEDEAERQTTYELLCALSFVLDAMNDVKTNGLKRETLHEPLLTQLATLRESNEPRLAQAASYAYQALLGIPDNEGPYKKLWRHFSVAAVGAAKVASAIWTADPTKLIDGLTQLWDLQDLLTQMVTIVKAVPDVKGGIGSVVQGTKLPQKQKSWYVALRFTDMLIYAEAFKDLENFVVKVPCTWEVGNSSAKNKIVQFLEDFLIAKALKSKQDFVLEWVQLIAETLGQSDWKASVESAPRQLHLPWRKKKELKSMITRHKVRNEPFPPGLLERAWLNSDVASVFYADIELLRQYATGPHLQIERISGDRLSMDQCYINLAIVKHSQDEGTTRQSSPFSLSARMKVEKPGDKNQVQLSELFSPLKQSGGTTKQSRRILIRGRAGVGKTTLCKKMVHEFIHHDSNEFLKWRELFDHILWVPLRNLKHWKGTKYDLEQLFREEYFSQHQEVDRFAEALDLKVRDFDDSRSLFILDGLDEVSQEFRSNNQMSKFLEGLLNMPNVVITSRPYGIFPDHIHPLDLELETIGFYPDQVKTYVEKAFTDPKTGEINSTKIDEVQSFLQRHWLIQSLVRIPIQLDALCYTWDADFSSKPPTETMTALYEAIELKLWWKDIPRLEKRRQGHLVTEDDIRDSRTPSQIYPLVKEERYLLEVLAFTGLYNDIINFEQNNRDEIYEHFPLQEMGASFDNTLAKLSFLRTSGVSSRQLRHQNYHFLHLSFQEYFTAQYFVRQWISGRLIECLKLKSGKIEHIDAEDFLRKEKYNPRYDILWRFVAGLLHDESQLCRFFETIEDQPRDLFGPIHQRLVMHCLSEVVPSQGMLEFNQLRKNLERRLVGWVVFECNLKGYSHLAAETEFSEQLLEVLLREKSLEVKIGILESLDARPKLPQSILLLIASWLGDDVSEELKGTALLILRYHSHQSAWPEVVISEVIAHLKNPEKEMRGAAADAVADQSNWREGVLEDLLVLLKDVKSSVREAAAMALARQPTWTEGIYRKLTALLKDPKEKTRVAAAEALAGQSAWPEGNLKDVAAILKDSDGLFRRAAADALSYQLVLPESVFKDVLALLKDPEDSVRDAAAEALSRQPAWPEWVFKDVITFLRDSASSKSIATSGLERNMAEALIQQSVWPKGVFKDVIAFLRDYPYSEAILDIANEPTDISPCVQAYPIFFHPLLLDLN</sequence>
<dbReference type="EMBL" id="JAAMPI010001607">
    <property type="protein sequence ID" value="KAF4624600.1"/>
    <property type="molecule type" value="Genomic_DNA"/>
</dbReference>
<keyword evidence="3" id="KW-1185">Reference proteome</keyword>
<dbReference type="PANTHER" id="PTHR46844:SF1">
    <property type="entry name" value="SLR5058 PROTEIN"/>
    <property type="match status" value="1"/>
</dbReference>
<dbReference type="InterPro" id="IPR007111">
    <property type="entry name" value="NACHT_NTPase"/>
</dbReference>
<dbReference type="OrthoDB" id="3543169at2759"/>
<dbReference type="SUPFAM" id="SSF52540">
    <property type="entry name" value="P-loop containing nucleoside triphosphate hydrolases"/>
    <property type="match status" value="1"/>
</dbReference>
<dbReference type="InterPro" id="IPR055496">
    <property type="entry name" value="DUF7068"/>
</dbReference>
<dbReference type="InterPro" id="IPR027417">
    <property type="entry name" value="P-loop_NTPase"/>
</dbReference>
<dbReference type="PANTHER" id="PTHR46844">
    <property type="entry name" value="SLR5058 PROTEIN"/>
    <property type="match status" value="1"/>
</dbReference>
<gene>
    <name evidence="2" type="ORF">G7Y89_g13570</name>
</gene>
<dbReference type="Pfam" id="PF05729">
    <property type="entry name" value="NACHT"/>
    <property type="match status" value="1"/>
</dbReference>
<dbReference type="Gene3D" id="1.25.10.10">
    <property type="entry name" value="Leucine-rich Repeat Variant"/>
    <property type="match status" value="2"/>
</dbReference>
<dbReference type="Gene3D" id="3.40.50.300">
    <property type="entry name" value="P-loop containing nucleotide triphosphate hydrolases"/>
    <property type="match status" value="1"/>
</dbReference>
<evidence type="ECO:0000313" key="2">
    <source>
        <dbReference type="EMBL" id="KAF4624600.1"/>
    </source>
</evidence>
<protein>
    <recommendedName>
        <fullName evidence="1">NACHT domain-containing protein</fullName>
    </recommendedName>
</protein>
<dbReference type="SUPFAM" id="SSF48371">
    <property type="entry name" value="ARM repeat"/>
    <property type="match status" value="1"/>
</dbReference>
<dbReference type="Pfam" id="PF23238">
    <property type="entry name" value="DUF7068"/>
    <property type="match status" value="1"/>
</dbReference>
<proteinExistence type="predicted"/>
<evidence type="ECO:0000313" key="3">
    <source>
        <dbReference type="Proteomes" id="UP000566819"/>
    </source>
</evidence>
<accession>A0A8H4VY42</accession>
<dbReference type="Proteomes" id="UP000566819">
    <property type="component" value="Unassembled WGS sequence"/>
</dbReference>
<dbReference type="Pfam" id="PF23948">
    <property type="entry name" value="ARM_5"/>
    <property type="match status" value="1"/>
</dbReference>
<reference evidence="2 3" key="1">
    <citation type="submission" date="2020-03" db="EMBL/GenBank/DDBJ databases">
        <title>Draft Genome Sequence of Cudoniella acicularis.</title>
        <authorList>
            <person name="Buettner E."/>
            <person name="Kellner H."/>
        </authorList>
    </citation>
    <scope>NUCLEOTIDE SEQUENCE [LARGE SCALE GENOMIC DNA]</scope>
    <source>
        <strain evidence="2 3">DSM 108380</strain>
    </source>
</reference>
<name>A0A8H4VY42_9HELO</name>
<dbReference type="PROSITE" id="PS50837">
    <property type="entry name" value="NACHT"/>
    <property type="match status" value="1"/>
</dbReference>
<feature type="domain" description="NACHT" evidence="1">
    <location>
        <begin position="499"/>
        <end position="631"/>
    </location>
</feature>
<dbReference type="InterPro" id="IPR011989">
    <property type="entry name" value="ARM-like"/>
</dbReference>
<dbReference type="Pfam" id="PF13646">
    <property type="entry name" value="HEAT_2"/>
    <property type="match status" value="1"/>
</dbReference>
<evidence type="ECO:0000259" key="1">
    <source>
        <dbReference type="PROSITE" id="PS50837"/>
    </source>
</evidence>
<comment type="caution">
    <text evidence="2">The sequence shown here is derived from an EMBL/GenBank/DDBJ whole genome shotgun (WGS) entry which is preliminary data.</text>
</comment>
<dbReference type="InterPro" id="IPR056251">
    <property type="entry name" value="Arm_rpt_dom"/>
</dbReference>
<organism evidence="2 3">
    <name type="scientific">Cudoniella acicularis</name>
    <dbReference type="NCBI Taxonomy" id="354080"/>
    <lineage>
        <taxon>Eukaryota</taxon>
        <taxon>Fungi</taxon>
        <taxon>Dikarya</taxon>
        <taxon>Ascomycota</taxon>
        <taxon>Pezizomycotina</taxon>
        <taxon>Leotiomycetes</taxon>
        <taxon>Helotiales</taxon>
        <taxon>Tricladiaceae</taxon>
        <taxon>Cudoniella</taxon>
    </lineage>
</organism>
<dbReference type="InterPro" id="IPR016024">
    <property type="entry name" value="ARM-type_fold"/>
</dbReference>